<proteinExistence type="predicted"/>
<evidence type="ECO:0000313" key="3">
    <source>
        <dbReference type="Proteomes" id="UP000653674"/>
    </source>
</evidence>
<comment type="caution">
    <text evidence="2">The sequence shown here is derived from an EMBL/GenBank/DDBJ whole genome shotgun (WGS) entry which is preliminary data.</text>
</comment>
<feature type="region of interest" description="Disordered" evidence="1">
    <location>
        <begin position="37"/>
        <end position="63"/>
    </location>
</feature>
<keyword evidence="3" id="KW-1185">Reference proteome</keyword>
<dbReference type="AlphaFoldDB" id="A0A8J3LZ62"/>
<dbReference type="Proteomes" id="UP000653674">
    <property type="component" value="Unassembled WGS sequence"/>
</dbReference>
<gene>
    <name evidence="2" type="ORF">Pfl04_21590</name>
</gene>
<evidence type="ECO:0000256" key="1">
    <source>
        <dbReference type="SAM" id="MobiDB-lite"/>
    </source>
</evidence>
<evidence type="ECO:0000313" key="2">
    <source>
        <dbReference type="EMBL" id="GIG73755.1"/>
    </source>
</evidence>
<sequence>MRQVGGTPVIRRYTVFARDADEHRLYLGGGGSFLTGKSDLKPRTEADLRGKSEKPIQPWAYTPFRSTPTYGTSRYRSL</sequence>
<name>A0A8J3LZ62_9ACTN</name>
<accession>A0A8J3LZ62</accession>
<organism evidence="2 3">
    <name type="scientific">Planosporangium flavigriseum</name>
    <dbReference type="NCBI Taxonomy" id="373681"/>
    <lineage>
        <taxon>Bacteria</taxon>
        <taxon>Bacillati</taxon>
        <taxon>Actinomycetota</taxon>
        <taxon>Actinomycetes</taxon>
        <taxon>Micromonosporales</taxon>
        <taxon>Micromonosporaceae</taxon>
        <taxon>Planosporangium</taxon>
    </lineage>
</organism>
<protein>
    <submittedName>
        <fullName evidence="2">Uncharacterized protein</fullName>
    </submittedName>
</protein>
<reference evidence="2" key="1">
    <citation type="submission" date="2021-01" db="EMBL/GenBank/DDBJ databases">
        <title>Whole genome shotgun sequence of Planosporangium flavigriseum NBRC 105377.</title>
        <authorList>
            <person name="Komaki H."/>
            <person name="Tamura T."/>
        </authorList>
    </citation>
    <scope>NUCLEOTIDE SEQUENCE</scope>
    <source>
        <strain evidence="2">NBRC 105377</strain>
    </source>
</reference>
<feature type="compositionally biased region" description="Basic and acidic residues" evidence="1">
    <location>
        <begin position="38"/>
        <end position="54"/>
    </location>
</feature>
<dbReference type="EMBL" id="BONU01000011">
    <property type="protein sequence ID" value="GIG73755.1"/>
    <property type="molecule type" value="Genomic_DNA"/>
</dbReference>